<dbReference type="Proteomes" id="UP000285060">
    <property type="component" value="Unassembled WGS sequence"/>
</dbReference>
<dbReference type="VEuPathDB" id="FungiDB:H310_03204"/>
<dbReference type="Gene3D" id="1.10.1280.10">
    <property type="entry name" value="Di-copper center containing domain from catechol oxidase"/>
    <property type="match status" value="1"/>
</dbReference>
<dbReference type="EMBL" id="QUSY01003588">
    <property type="protein sequence ID" value="RHY16984.1"/>
    <property type="molecule type" value="Genomic_DNA"/>
</dbReference>
<feature type="domain" description="Tyrosinase copper-binding" evidence="1">
    <location>
        <begin position="28"/>
        <end position="185"/>
    </location>
</feature>
<evidence type="ECO:0000259" key="1">
    <source>
        <dbReference type="Pfam" id="PF00264"/>
    </source>
</evidence>
<proteinExistence type="predicted"/>
<dbReference type="Pfam" id="PF00264">
    <property type="entry name" value="Tyrosinase"/>
    <property type="match status" value="1"/>
</dbReference>
<dbReference type="GO" id="GO:0016491">
    <property type="term" value="F:oxidoreductase activity"/>
    <property type="evidence" value="ECO:0007669"/>
    <property type="project" value="InterPro"/>
</dbReference>
<protein>
    <recommendedName>
        <fullName evidence="1">Tyrosinase copper-binding domain-containing protein</fullName>
    </recommendedName>
</protein>
<dbReference type="AlphaFoldDB" id="A0A3R6YR15"/>
<organism evidence="2 3">
    <name type="scientific">Aphanomyces invadans</name>
    <dbReference type="NCBI Taxonomy" id="157072"/>
    <lineage>
        <taxon>Eukaryota</taxon>
        <taxon>Sar</taxon>
        <taxon>Stramenopiles</taxon>
        <taxon>Oomycota</taxon>
        <taxon>Saprolegniomycetes</taxon>
        <taxon>Saprolegniales</taxon>
        <taxon>Verrucalvaceae</taxon>
        <taxon>Aphanomyces</taxon>
    </lineage>
</organism>
<evidence type="ECO:0000313" key="3">
    <source>
        <dbReference type="Proteomes" id="UP000285060"/>
    </source>
</evidence>
<gene>
    <name evidence="2" type="ORF">DYB32_010590</name>
</gene>
<sequence length="460" mass="51036">MALGYHYYFSQLVEEPQTYFEYYLTSGWAYWNRKVLLAYETMLRGLAPRFASVTLPYWDAFADFAQVQTTNCTLLDCSIILTDFGGYTGTISNLTIDRNDTRGIKVSTPPLNAFCESDNNASCAGYLIRSSWRRSFPSGFGYFSLASALNSASSFQQFTSVIKSGMHNNMHLALGAMMANNRTTADILFMPLQYVAPVESLALMLCVHSSATFDMVLQVYINCYVGEFPTDAAKRNTSSAWPFVPSTISNPPYAAPTLNSNITIRLPLSSTQLGTFVDATGHPVLGSLFQSLPAAYWQYVSASNIGGVHSYTYDFNSLMSNLTASMYKCVVVREPTITAPPPARRVLRESIGFLSPAYGIRQRSEFRVMTITDRMQREICQNLFNRDLCTRLLHYIECAWTVATMGDDPIQRGTFSGGVGADANQKLVSPCTDALQSREAMFYNSSIARGVDVLTRLLTA</sequence>
<comment type="caution">
    <text evidence="2">The sequence shown here is derived from an EMBL/GenBank/DDBJ whole genome shotgun (WGS) entry which is preliminary data.</text>
</comment>
<dbReference type="InterPro" id="IPR002227">
    <property type="entry name" value="Tyrosinase_Cu-bd"/>
</dbReference>
<evidence type="ECO:0000313" key="2">
    <source>
        <dbReference type="EMBL" id="RHY16984.1"/>
    </source>
</evidence>
<accession>A0A3R6YR15</accession>
<reference evidence="2 3" key="1">
    <citation type="submission" date="2018-08" db="EMBL/GenBank/DDBJ databases">
        <title>Aphanomyces genome sequencing and annotation.</title>
        <authorList>
            <person name="Minardi D."/>
            <person name="Oidtmann B."/>
            <person name="Van Der Giezen M."/>
            <person name="Studholme D.J."/>
        </authorList>
    </citation>
    <scope>NUCLEOTIDE SEQUENCE [LARGE SCALE GENOMIC DNA]</scope>
    <source>
        <strain evidence="2 3">NJM0002</strain>
    </source>
</reference>
<dbReference type="SUPFAM" id="SSF48056">
    <property type="entry name" value="Di-copper centre-containing domain"/>
    <property type="match status" value="1"/>
</dbReference>
<dbReference type="InterPro" id="IPR008922">
    <property type="entry name" value="Di-copper_centre_dom_sf"/>
</dbReference>
<keyword evidence="3" id="KW-1185">Reference proteome</keyword>
<name>A0A3R6YR15_9STRA</name>